<feature type="coiled-coil region" evidence="1">
    <location>
        <begin position="25"/>
        <end position="62"/>
    </location>
</feature>
<dbReference type="Pfam" id="PF04870">
    <property type="entry name" value="Moulting_cycle"/>
    <property type="match status" value="1"/>
</dbReference>
<evidence type="ECO:0000313" key="2">
    <source>
        <dbReference type="EMBL" id="KAJ1371632.1"/>
    </source>
</evidence>
<evidence type="ECO:0000256" key="1">
    <source>
        <dbReference type="SAM" id="Coils"/>
    </source>
</evidence>
<dbReference type="EMBL" id="JAHQIW010007009">
    <property type="protein sequence ID" value="KAJ1371632.1"/>
    <property type="molecule type" value="Genomic_DNA"/>
</dbReference>
<dbReference type="Proteomes" id="UP001196413">
    <property type="component" value="Unassembled WGS sequence"/>
</dbReference>
<proteinExistence type="predicted"/>
<keyword evidence="3" id="KW-1185">Reference proteome</keyword>
<sequence>MSPFALVAKKLIKTVRILKNKGKDYKSWQDVIAEIRTEAKKLKKKEKAKRLLKERLDLFKNILRDEGAGRIVKKLDVFGLEDVGDMDTVMMRAKEQEKKLTNEEKMAQAPVKLIRQGLKLAMMLSGQNVSDFNKKNVKMISPRLLSLVPDEADEKTINLLSPSLFALHDQGRGIEDQLSLARAMKYFDEQGHQEWLNLVIEASGVSDAVKRIREVNTAEESRRMDEQFRGDNGQPLYFTKENVTEMFGQTERRKMRFSNNYKNL</sequence>
<accession>A0AAD5WIK6</accession>
<keyword evidence="1" id="KW-0175">Coiled coil</keyword>
<evidence type="ECO:0000313" key="3">
    <source>
        <dbReference type="Proteomes" id="UP001196413"/>
    </source>
</evidence>
<dbReference type="InterPro" id="IPR006954">
    <property type="entry name" value="Mlt-10-like"/>
</dbReference>
<organism evidence="2 3">
    <name type="scientific">Parelaphostrongylus tenuis</name>
    <name type="common">Meningeal worm</name>
    <dbReference type="NCBI Taxonomy" id="148309"/>
    <lineage>
        <taxon>Eukaryota</taxon>
        <taxon>Metazoa</taxon>
        <taxon>Ecdysozoa</taxon>
        <taxon>Nematoda</taxon>
        <taxon>Chromadorea</taxon>
        <taxon>Rhabditida</taxon>
        <taxon>Rhabditina</taxon>
        <taxon>Rhabditomorpha</taxon>
        <taxon>Strongyloidea</taxon>
        <taxon>Metastrongylidae</taxon>
        <taxon>Parelaphostrongylus</taxon>
    </lineage>
</organism>
<dbReference type="PANTHER" id="PTHR21523:SF37">
    <property type="entry name" value="MLT-TEN (MLT-10) RELATED"/>
    <property type="match status" value="1"/>
</dbReference>
<gene>
    <name evidence="2" type="ORF">KIN20_033617</name>
</gene>
<dbReference type="AlphaFoldDB" id="A0AAD5WIK6"/>
<protein>
    <submittedName>
        <fullName evidence="2">Uncharacterized protein</fullName>
    </submittedName>
</protein>
<name>A0AAD5WIK6_PARTN</name>
<dbReference type="PANTHER" id="PTHR21523">
    <property type="match status" value="1"/>
</dbReference>
<reference evidence="2" key="1">
    <citation type="submission" date="2021-06" db="EMBL/GenBank/DDBJ databases">
        <title>Parelaphostrongylus tenuis whole genome reference sequence.</title>
        <authorList>
            <person name="Garwood T.J."/>
            <person name="Larsen P.A."/>
            <person name="Fountain-Jones N.M."/>
            <person name="Garbe J.R."/>
            <person name="Macchietto M.G."/>
            <person name="Kania S.A."/>
            <person name="Gerhold R.W."/>
            <person name="Richards J.E."/>
            <person name="Wolf T.M."/>
        </authorList>
    </citation>
    <scope>NUCLEOTIDE SEQUENCE</scope>
    <source>
        <strain evidence="2">MNPRO001-30</strain>
        <tissue evidence="2">Meninges</tissue>
    </source>
</reference>
<comment type="caution">
    <text evidence="2">The sequence shown here is derived from an EMBL/GenBank/DDBJ whole genome shotgun (WGS) entry which is preliminary data.</text>
</comment>